<dbReference type="GO" id="GO:0004452">
    <property type="term" value="F:isopentenyl-diphosphate delta-isomerase activity"/>
    <property type="evidence" value="ECO:0007669"/>
    <property type="project" value="UniProtKB-UniRule"/>
</dbReference>
<evidence type="ECO:0000256" key="8">
    <source>
        <dbReference type="ARBA" id="ARBA00023229"/>
    </source>
</evidence>
<dbReference type="AlphaFoldDB" id="A0A7G9QLD3"/>
<evidence type="ECO:0000256" key="7">
    <source>
        <dbReference type="ARBA" id="ARBA00023211"/>
    </source>
</evidence>
<comment type="pathway">
    <text evidence="1">Isoprenoid biosynthesis; dimethylallyl diphosphate biosynthesis; dimethylallyl diphosphate from isopentenyl diphosphate: step 1/1.</text>
</comment>
<dbReference type="Gene3D" id="3.90.79.10">
    <property type="entry name" value="Nucleoside Triphosphate Pyrophosphohydrolase"/>
    <property type="match status" value="1"/>
</dbReference>
<keyword evidence="5" id="KW-0479">Metal-binding</keyword>
<keyword evidence="4" id="KW-0963">Cytoplasm</keyword>
<feature type="domain" description="Nudix hydrolase" evidence="12">
    <location>
        <begin position="28"/>
        <end position="160"/>
    </location>
</feature>
<dbReference type="HAMAP" id="MF_00202">
    <property type="entry name" value="Idi"/>
    <property type="match status" value="1"/>
</dbReference>
<evidence type="ECO:0000256" key="10">
    <source>
        <dbReference type="NCBIfam" id="TIGR02150"/>
    </source>
</evidence>
<protein>
    <recommendedName>
        <fullName evidence="3 10">Isopentenyl-diphosphate delta-isomerase</fullName>
        <ecNumber evidence="3 10">5.3.3.2</ecNumber>
    </recommendedName>
</protein>
<dbReference type="InterPro" id="IPR015797">
    <property type="entry name" value="NUDIX_hydrolase-like_dom_sf"/>
</dbReference>
<dbReference type="CDD" id="cd02885">
    <property type="entry name" value="NUDIX_IPP_Isomerase"/>
    <property type="match status" value="1"/>
</dbReference>
<dbReference type="KEGG" id="proe:H9L23_08820"/>
<dbReference type="InterPro" id="IPR056375">
    <property type="entry name" value="Idi_bact"/>
</dbReference>
<keyword evidence="9 13" id="KW-0413">Isomerase</keyword>
<evidence type="ECO:0000256" key="3">
    <source>
        <dbReference type="ARBA" id="ARBA00012057"/>
    </source>
</evidence>
<dbReference type="GO" id="GO:0009240">
    <property type="term" value="P:isopentenyl diphosphate biosynthetic process"/>
    <property type="evidence" value="ECO:0007669"/>
    <property type="project" value="TreeGrafter"/>
</dbReference>
<feature type="active site" evidence="11">
    <location>
        <position position="65"/>
    </location>
</feature>
<dbReference type="Pfam" id="PF00293">
    <property type="entry name" value="NUDIX"/>
    <property type="match status" value="1"/>
</dbReference>
<dbReference type="SUPFAM" id="SSF55811">
    <property type="entry name" value="Nudix"/>
    <property type="match status" value="1"/>
</dbReference>
<dbReference type="InterPro" id="IPR011876">
    <property type="entry name" value="IsopentenylPP_isomerase_typ1"/>
</dbReference>
<evidence type="ECO:0000256" key="2">
    <source>
        <dbReference type="ARBA" id="ARBA00007579"/>
    </source>
</evidence>
<accession>A0A7G9QLD3</accession>
<keyword evidence="7" id="KW-0464">Manganese</keyword>
<dbReference type="GO" id="GO:0005737">
    <property type="term" value="C:cytoplasm"/>
    <property type="evidence" value="ECO:0007669"/>
    <property type="project" value="TreeGrafter"/>
</dbReference>
<gene>
    <name evidence="13" type="primary">idi</name>
    <name evidence="13" type="ORF">H9L23_08820</name>
</gene>
<evidence type="ECO:0000256" key="5">
    <source>
        <dbReference type="ARBA" id="ARBA00022723"/>
    </source>
</evidence>
<reference evidence="13 14" key="1">
    <citation type="submission" date="2020-08" db="EMBL/GenBank/DDBJ databases">
        <title>Genome sequence of Pedobacter roseus KACC 11594T.</title>
        <authorList>
            <person name="Hyun D.-W."/>
            <person name="Bae J.-W."/>
        </authorList>
    </citation>
    <scope>NUCLEOTIDE SEQUENCE [LARGE SCALE GENOMIC DNA]</scope>
    <source>
        <strain evidence="13 14">KACC 11594</strain>
    </source>
</reference>
<keyword evidence="8" id="KW-0414">Isoprene biosynthesis</keyword>
<dbReference type="PROSITE" id="PS51462">
    <property type="entry name" value="NUDIX"/>
    <property type="match status" value="1"/>
</dbReference>
<evidence type="ECO:0000256" key="1">
    <source>
        <dbReference type="ARBA" id="ARBA00004826"/>
    </source>
</evidence>
<dbReference type="EMBL" id="CP060723">
    <property type="protein sequence ID" value="QNN44158.1"/>
    <property type="molecule type" value="Genomic_DNA"/>
</dbReference>
<dbReference type="InterPro" id="IPR000086">
    <property type="entry name" value="NUDIX_hydrolase_dom"/>
</dbReference>
<keyword evidence="6" id="KW-0460">Magnesium</keyword>
<dbReference type="PANTHER" id="PTHR10885">
    <property type="entry name" value="ISOPENTENYL-DIPHOSPHATE DELTA-ISOMERASE"/>
    <property type="match status" value="1"/>
</dbReference>
<feature type="active site" evidence="11">
    <location>
        <position position="112"/>
    </location>
</feature>
<proteinExistence type="inferred from homology"/>
<evidence type="ECO:0000256" key="9">
    <source>
        <dbReference type="ARBA" id="ARBA00023235"/>
    </source>
</evidence>
<dbReference type="NCBIfam" id="NF002995">
    <property type="entry name" value="PRK03759.1"/>
    <property type="match status" value="1"/>
</dbReference>
<dbReference type="GO" id="GO:0046872">
    <property type="term" value="F:metal ion binding"/>
    <property type="evidence" value="ECO:0007669"/>
    <property type="project" value="UniProtKB-KW"/>
</dbReference>
<dbReference type="NCBIfam" id="TIGR02150">
    <property type="entry name" value="IPP_isom_1"/>
    <property type="match status" value="1"/>
</dbReference>
<name>A0A7G9QLD3_9SPHI</name>
<evidence type="ECO:0000259" key="12">
    <source>
        <dbReference type="PROSITE" id="PS51462"/>
    </source>
</evidence>
<keyword evidence="14" id="KW-1185">Reference proteome</keyword>
<dbReference type="UniPathway" id="UPA00059">
    <property type="reaction ID" value="UER00104"/>
</dbReference>
<sequence>MEEQVILVDQDDVPRGQMEKMEAHQKGLLHRAFSVFIFNSKNELLLQQRALSKYHSGGLWTNTCCSHPRMGETNMDAAQRRLKEEMGMECELNYLFKFTYKADFEDGLTEHEVDHVFFGTSDELPVINRNEVETFKYINLEALASDIEANPGIYTPWLRICLGKVMEHVKSTKTKNGHTA</sequence>
<dbReference type="GO" id="GO:0050992">
    <property type="term" value="P:dimethylallyl diphosphate biosynthetic process"/>
    <property type="evidence" value="ECO:0007669"/>
    <property type="project" value="UniProtKB-UniPathway"/>
</dbReference>
<evidence type="ECO:0000256" key="11">
    <source>
        <dbReference type="PIRSR" id="PIRSR018427-1"/>
    </source>
</evidence>
<dbReference type="Proteomes" id="UP000515806">
    <property type="component" value="Chromosome"/>
</dbReference>
<organism evidence="13 14">
    <name type="scientific">Pedobacter roseus</name>
    <dbReference type="NCBI Taxonomy" id="336820"/>
    <lineage>
        <taxon>Bacteria</taxon>
        <taxon>Pseudomonadati</taxon>
        <taxon>Bacteroidota</taxon>
        <taxon>Sphingobacteriia</taxon>
        <taxon>Sphingobacteriales</taxon>
        <taxon>Sphingobacteriaceae</taxon>
        <taxon>Pedobacter</taxon>
    </lineage>
</organism>
<dbReference type="PANTHER" id="PTHR10885:SF0">
    <property type="entry name" value="ISOPENTENYL-DIPHOSPHATE DELTA-ISOMERASE"/>
    <property type="match status" value="1"/>
</dbReference>
<dbReference type="PIRSF" id="PIRSF018427">
    <property type="entry name" value="Isopntndiph_ism"/>
    <property type="match status" value="1"/>
</dbReference>
<dbReference type="RefSeq" id="WP_187594606.1">
    <property type="nucleotide sequence ID" value="NZ_CP060723.1"/>
</dbReference>
<evidence type="ECO:0000313" key="14">
    <source>
        <dbReference type="Proteomes" id="UP000515806"/>
    </source>
</evidence>
<evidence type="ECO:0000313" key="13">
    <source>
        <dbReference type="EMBL" id="QNN44158.1"/>
    </source>
</evidence>
<evidence type="ECO:0000256" key="4">
    <source>
        <dbReference type="ARBA" id="ARBA00022490"/>
    </source>
</evidence>
<evidence type="ECO:0000256" key="6">
    <source>
        <dbReference type="ARBA" id="ARBA00022842"/>
    </source>
</evidence>
<dbReference type="EC" id="5.3.3.2" evidence="3 10"/>
<comment type="similarity">
    <text evidence="2">Belongs to the IPP isomerase type 1 family.</text>
</comment>